<keyword evidence="3" id="KW-1185">Reference proteome</keyword>
<dbReference type="RefSeq" id="WP_236089329.1">
    <property type="nucleotide sequence ID" value="NZ_JAKGSG010000032.1"/>
</dbReference>
<evidence type="ECO:0000256" key="1">
    <source>
        <dbReference type="SAM" id="Coils"/>
    </source>
</evidence>
<protein>
    <submittedName>
        <fullName evidence="2">Copper transporter</fullName>
    </submittedName>
</protein>
<dbReference type="EMBL" id="JAKGSG010000032">
    <property type="protein sequence ID" value="MCF4121529.1"/>
    <property type="molecule type" value="Genomic_DNA"/>
</dbReference>
<evidence type="ECO:0000313" key="2">
    <source>
        <dbReference type="EMBL" id="MCF4121529.1"/>
    </source>
</evidence>
<sequence length="329" mass="33662">MIDFRYHLVSLISVFLALAVGIILGAGPLQGTIGEALEDQVAQLRDERSALRDDLDAANRDLAEDLRFLEATGPQLLAGRLEGRRVAVVGLGDVSGEVHDGVLEQLDASGATVVADVNLPASWYDPEDASTRETVATGLRDGLGSDVPEGVTETLAAALGVMLTDAADAGPAQSAQAQDLEDQLVRLGLLDADEDQLEAADAVVLLAATAVEPEAAEGTTTDTETESDVWTTVAGTVQDTTGASVVAGPADVAADVVLRVRADDALASVVSTVSGIDRVAGRITVPLAIAARLAGTVGQYGQEEDATVLPPVVDLPPDEVPDATEGSAG</sequence>
<dbReference type="InterPro" id="IPR021522">
    <property type="entry name" value="MctB"/>
</dbReference>
<organism evidence="2 3">
    <name type="scientific">Antribacter soli</name>
    <dbReference type="NCBI Taxonomy" id="2910976"/>
    <lineage>
        <taxon>Bacteria</taxon>
        <taxon>Bacillati</taxon>
        <taxon>Actinomycetota</taxon>
        <taxon>Actinomycetes</taxon>
        <taxon>Micrococcales</taxon>
        <taxon>Promicromonosporaceae</taxon>
        <taxon>Antribacter</taxon>
    </lineage>
</organism>
<keyword evidence="1" id="KW-0175">Coiled coil</keyword>
<dbReference type="Pfam" id="PF11382">
    <property type="entry name" value="MctB"/>
    <property type="match status" value="1"/>
</dbReference>
<name>A0AA41UBX1_9MICO</name>
<dbReference type="GO" id="GO:0055070">
    <property type="term" value="P:copper ion homeostasis"/>
    <property type="evidence" value="ECO:0007669"/>
    <property type="project" value="InterPro"/>
</dbReference>
<dbReference type="AlphaFoldDB" id="A0AA41UBX1"/>
<dbReference type="Proteomes" id="UP001165405">
    <property type="component" value="Unassembled WGS sequence"/>
</dbReference>
<accession>A0AA41UBX1</accession>
<reference evidence="2" key="1">
    <citation type="submission" date="2022-01" db="EMBL/GenBank/DDBJ databases">
        <title>Antribacter sp. nov., isolated from Guizhou of China.</title>
        <authorList>
            <person name="Chengliang C."/>
            <person name="Ya Z."/>
        </authorList>
    </citation>
    <scope>NUCLEOTIDE SEQUENCE</scope>
    <source>
        <strain evidence="2">KLBMP 9083</strain>
    </source>
</reference>
<comment type="caution">
    <text evidence="2">The sequence shown here is derived from an EMBL/GenBank/DDBJ whole genome shotgun (WGS) entry which is preliminary data.</text>
</comment>
<evidence type="ECO:0000313" key="3">
    <source>
        <dbReference type="Proteomes" id="UP001165405"/>
    </source>
</evidence>
<gene>
    <name evidence="2" type="ORF">L1785_11105</name>
</gene>
<dbReference type="GO" id="GO:0016020">
    <property type="term" value="C:membrane"/>
    <property type="evidence" value="ECO:0007669"/>
    <property type="project" value="InterPro"/>
</dbReference>
<feature type="coiled-coil region" evidence="1">
    <location>
        <begin position="34"/>
        <end position="72"/>
    </location>
</feature>
<proteinExistence type="predicted"/>